<dbReference type="AlphaFoldDB" id="A0A7H1PR04"/>
<dbReference type="Proteomes" id="UP000516422">
    <property type="component" value="Chromosome"/>
</dbReference>
<gene>
    <name evidence="1" type="ORF">HEP81_00147</name>
</gene>
<dbReference type="RefSeq" id="WP_157854636.1">
    <property type="nucleotide sequence ID" value="NZ_CP051006.1"/>
</dbReference>
<sequence length="50" mass="5635">MPKKGPADEKTKDLVEHIRDEAPNWQRETGALIQVDTKAFNNTAEFHTVG</sequence>
<evidence type="ECO:0000313" key="1">
    <source>
        <dbReference type="EMBL" id="QNT90484.1"/>
    </source>
</evidence>
<dbReference type="EMBL" id="CP051006">
    <property type="protein sequence ID" value="QNT90484.1"/>
    <property type="molecule type" value="Genomic_DNA"/>
</dbReference>
<protein>
    <submittedName>
        <fullName evidence="1">Uncharacterized protein</fullName>
    </submittedName>
</protein>
<accession>A0A7H1PR04</accession>
<proteinExistence type="predicted"/>
<dbReference type="GeneID" id="91459819"/>
<evidence type="ECO:0000313" key="2">
    <source>
        <dbReference type="Proteomes" id="UP000516422"/>
    </source>
</evidence>
<organism evidence="1 2">
    <name type="scientific">Streptomyces griseofuscus</name>
    <dbReference type="NCBI Taxonomy" id="146922"/>
    <lineage>
        <taxon>Bacteria</taxon>
        <taxon>Bacillati</taxon>
        <taxon>Actinomycetota</taxon>
        <taxon>Actinomycetes</taxon>
        <taxon>Kitasatosporales</taxon>
        <taxon>Streptomycetaceae</taxon>
        <taxon>Streptomyces</taxon>
    </lineage>
</organism>
<name>A0A7H1PR04_9ACTN</name>
<reference evidence="1 2" key="1">
    <citation type="submission" date="2020-04" db="EMBL/GenBank/DDBJ databases">
        <title>Characterization and engineering of Streptomyces griseofuscus DSM40191 as a potential heterologous host for expression of BGCs.</title>
        <authorList>
            <person name="Gren T."/>
            <person name="Whitford C.M."/>
            <person name="Mohite O.S."/>
            <person name="Joergensen T.S."/>
            <person name="Nielsen J.B."/>
            <person name="Lee S.Y."/>
            <person name="Weber T."/>
        </authorList>
    </citation>
    <scope>NUCLEOTIDE SEQUENCE [LARGE SCALE GENOMIC DNA]</scope>
    <source>
        <strain evidence="1 2">DSM 40191</strain>
    </source>
</reference>
<dbReference type="KEGG" id="sgf:HEP81_00147"/>